<comment type="caution">
    <text evidence="2">The sequence shown here is derived from an EMBL/GenBank/DDBJ whole genome shotgun (WGS) entry which is preliminary data.</text>
</comment>
<dbReference type="InterPro" id="IPR036324">
    <property type="entry name" value="Mn/Fe_SOD_N_sf"/>
</dbReference>
<evidence type="ECO:0000313" key="2">
    <source>
        <dbReference type="EMBL" id="MEG3613533.1"/>
    </source>
</evidence>
<feature type="region of interest" description="Disordered" evidence="1">
    <location>
        <begin position="1"/>
        <end position="61"/>
    </location>
</feature>
<feature type="compositionally biased region" description="Pro residues" evidence="1">
    <location>
        <begin position="1"/>
        <end position="10"/>
    </location>
</feature>
<reference evidence="2" key="1">
    <citation type="journal article" date="2024" name="Antonie Van Leeuwenhoek">
        <title>Isoptericola haloaureus sp. nov., a dimorphic actinobacterium isolated from mangrove sediments of southeast India, implicating biosaline agricultural significance through nitrogen fixation and salt tolerance genes.</title>
        <authorList>
            <person name="Prathaban M."/>
            <person name="Prathiviraj R."/>
            <person name="Ravichandran M."/>
            <person name="Natarajan S.D."/>
            <person name="Sobanaa M."/>
            <person name="Hari Krishna Kumar S."/>
            <person name="Chandrasekar V."/>
            <person name="Selvin J."/>
        </authorList>
    </citation>
    <scope>NUCLEOTIDE SEQUENCE</scope>
    <source>
        <strain evidence="2">MP1014</strain>
    </source>
</reference>
<gene>
    <name evidence="2" type="ORF">V5O49_00145</name>
</gene>
<dbReference type="SUPFAM" id="SSF46609">
    <property type="entry name" value="Fe,Mn superoxide dismutase (SOD), N-terminal domain"/>
    <property type="match status" value="1"/>
</dbReference>
<evidence type="ECO:0000313" key="3">
    <source>
        <dbReference type="Proteomes" id="UP001310387"/>
    </source>
</evidence>
<reference evidence="2" key="2">
    <citation type="submission" date="2024-02" db="EMBL/GenBank/DDBJ databases">
        <authorList>
            <person name="Prathaban M."/>
            <person name="Mythili R."/>
            <person name="Sharmila Devi N."/>
            <person name="Sobanaa M."/>
            <person name="Prathiviraj R."/>
            <person name="Selvin J."/>
        </authorList>
    </citation>
    <scope>NUCLEOTIDE SEQUENCE</scope>
    <source>
        <strain evidence="2">MP1014</strain>
    </source>
</reference>
<dbReference type="EMBL" id="JBAGLP010000040">
    <property type="protein sequence ID" value="MEG3613533.1"/>
    <property type="molecule type" value="Genomic_DNA"/>
</dbReference>
<feature type="non-terminal residue" evidence="2">
    <location>
        <position position="61"/>
    </location>
</feature>
<proteinExistence type="predicted"/>
<protein>
    <submittedName>
        <fullName evidence="2">Superoxide dismutase</fullName>
    </submittedName>
</protein>
<keyword evidence="3" id="KW-1185">Reference proteome</keyword>
<accession>A0ABU7Z265</accession>
<sequence length="61" mass="6474">MTVYTPPHPPYASRALAPHIRRQTIAPPHDPPHATYAPGAPTAPPPPAEAREPADLAPLNL</sequence>
<dbReference type="Proteomes" id="UP001310387">
    <property type="component" value="Unassembled WGS sequence"/>
</dbReference>
<name>A0ABU7Z265_9MICO</name>
<evidence type="ECO:0000256" key="1">
    <source>
        <dbReference type="SAM" id="MobiDB-lite"/>
    </source>
</evidence>
<organism evidence="2 3">
    <name type="scientific">Isoptericola haloaureus</name>
    <dbReference type="NCBI Taxonomy" id="1542902"/>
    <lineage>
        <taxon>Bacteria</taxon>
        <taxon>Bacillati</taxon>
        <taxon>Actinomycetota</taxon>
        <taxon>Actinomycetes</taxon>
        <taxon>Micrococcales</taxon>
        <taxon>Promicromonosporaceae</taxon>
        <taxon>Isoptericola</taxon>
    </lineage>
</organism>